<dbReference type="RefSeq" id="WP_189083448.1">
    <property type="nucleotide sequence ID" value="NZ_BMRJ01000001.1"/>
</dbReference>
<reference evidence="4" key="2">
    <citation type="submission" date="2020-09" db="EMBL/GenBank/DDBJ databases">
        <authorList>
            <person name="Sun Q."/>
            <person name="Ohkuma M."/>
        </authorList>
    </citation>
    <scope>NUCLEOTIDE SEQUENCE</scope>
    <source>
        <strain evidence="4">JCM 3346</strain>
    </source>
</reference>
<evidence type="ECO:0000256" key="2">
    <source>
        <dbReference type="ARBA" id="ARBA00023002"/>
    </source>
</evidence>
<dbReference type="InterPro" id="IPR011032">
    <property type="entry name" value="GroES-like_sf"/>
</dbReference>
<evidence type="ECO:0000256" key="1">
    <source>
        <dbReference type="ARBA" id="ARBA00022857"/>
    </source>
</evidence>
<proteinExistence type="predicted"/>
<dbReference type="Gene3D" id="3.40.50.720">
    <property type="entry name" value="NAD(P)-binding Rossmann-like Domain"/>
    <property type="match status" value="1"/>
</dbReference>
<dbReference type="SUPFAM" id="SSF51735">
    <property type="entry name" value="NAD(P)-binding Rossmann-fold domains"/>
    <property type="match status" value="1"/>
</dbReference>
<dbReference type="Pfam" id="PF13602">
    <property type="entry name" value="ADH_zinc_N_2"/>
    <property type="match status" value="1"/>
</dbReference>
<dbReference type="Proteomes" id="UP000610303">
    <property type="component" value="Unassembled WGS sequence"/>
</dbReference>
<dbReference type="GO" id="GO:0003960">
    <property type="term" value="F:quinone reductase (NADPH) activity"/>
    <property type="evidence" value="ECO:0007669"/>
    <property type="project" value="TreeGrafter"/>
</dbReference>
<dbReference type="GO" id="GO:0035925">
    <property type="term" value="F:mRNA 3'-UTR AU-rich region binding"/>
    <property type="evidence" value="ECO:0007669"/>
    <property type="project" value="TreeGrafter"/>
</dbReference>
<dbReference type="PANTHER" id="PTHR48106">
    <property type="entry name" value="QUINONE OXIDOREDUCTASE PIG3-RELATED"/>
    <property type="match status" value="1"/>
</dbReference>
<dbReference type="CDD" id="cd05289">
    <property type="entry name" value="MDR_like_2"/>
    <property type="match status" value="1"/>
</dbReference>
<accession>A0A918F952</accession>
<dbReference type="PANTHER" id="PTHR48106:SF13">
    <property type="entry name" value="QUINONE OXIDOREDUCTASE-RELATED"/>
    <property type="match status" value="1"/>
</dbReference>
<protein>
    <submittedName>
        <fullName evidence="4">Oxidoreductase</fullName>
    </submittedName>
</protein>
<evidence type="ECO:0000259" key="3">
    <source>
        <dbReference type="SMART" id="SM00829"/>
    </source>
</evidence>
<reference evidence="4" key="1">
    <citation type="journal article" date="2014" name="Int. J. Syst. Evol. Microbiol.">
        <title>Complete genome sequence of Corynebacterium casei LMG S-19264T (=DSM 44701T), isolated from a smear-ripened cheese.</title>
        <authorList>
            <consortium name="US DOE Joint Genome Institute (JGI-PGF)"/>
            <person name="Walter F."/>
            <person name="Albersmeier A."/>
            <person name="Kalinowski J."/>
            <person name="Ruckert C."/>
        </authorList>
    </citation>
    <scope>NUCLEOTIDE SEQUENCE</scope>
    <source>
        <strain evidence="4">JCM 3346</strain>
    </source>
</reference>
<feature type="domain" description="Enoyl reductase (ER)" evidence="3">
    <location>
        <begin position="11"/>
        <end position="312"/>
    </location>
</feature>
<keyword evidence="1" id="KW-0521">NADP</keyword>
<dbReference type="Pfam" id="PF08240">
    <property type="entry name" value="ADH_N"/>
    <property type="match status" value="1"/>
</dbReference>
<dbReference type="GO" id="GO:0070402">
    <property type="term" value="F:NADPH binding"/>
    <property type="evidence" value="ECO:0007669"/>
    <property type="project" value="TreeGrafter"/>
</dbReference>
<dbReference type="InterPro" id="IPR036291">
    <property type="entry name" value="NAD(P)-bd_dom_sf"/>
</dbReference>
<keyword evidence="5" id="KW-1185">Reference proteome</keyword>
<dbReference type="AlphaFoldDB" id="A0A918F952"/>
<organism evidence="4 5">
    <name type="scientific">Agromyces mediolanus</name>
    <name type="common">Corynebacterium mediolanum</name>
    <dbReference type="NCBI Taxonomy" id="41986"/>
    <lineage>
        <taxon>Bacteria</taxon>
        <taxon>Bacillati</taxon>
        <taxon>Actinomycetota</taxon>
        <taxon>Actinomycetes</taxon>
        <taxon>Micrococcales</taxon>
        <taxon>Microbacteriaceae</taxon>
        <taxon>Agromyces</taxon>
    </lineage>
</organism>
<name>A0A918F952_AGRME</name>
<dbReference type="SMART" id="SM00829">
    <property type="entry name" value="PKS_ER"/>
    <property type="match status" value="1"/>
</dbReference>
<dbReference type="InterPro" id="IPR020843">
    <property type="entry name" value="ER"/>
</dbReference>
<gene>
    <name evidence="4" type="ORF">GCM10010196_01900</name>
</gene>
<comment type="caution">
    <text evidence="4">The sequence shown here is derived from an EMBL/GenBank/DDBJ whole genome shotgun (WGS) entry which is preliminary data.</text>
</comment>
<keyword evidence="2" id="KW-0560">Oxidoreductase</keyword>
<dbReference type="EMBL" id="BMRJ01000001">
    <property type="protein sequence ID" value="GGR12968.1"/>
    <property type="molecule type" value="Genomic_DNA"/>
</dbReference>
<dbReference type="InterPro" id="IPR013154">
    <property type="entry name" value="ADH-like_N"/>
</dbReference>
<dbReference type="Gene3D" id="3.90.180.10">
    <property type="entry name" value="Medium-chain alcohol dehydrogenases, catalytic domain"/>
    <property type="match status" value="1"/>
</dbReference>
<evidence type="ECO:0000313" key="5">
    <source>
        <dbReference type="Proteomes" id="UP000610303"/>
    </source>
</evidence>
<dbReference type="GO" id="GO:0005829">
    <property type="term" value="C:cytosol"/>
    <property type="evidence" value="ECO:0007669"/>
    <property type="project" value="TreeGrafter"/>
</dbReference>
<sequence length="314" mass="32341">MAFAIEYEEFGGPEVLRYREVPAVEAGPGEVVVSVRAIGVNPIDAKVRRAFRPSGPITTPRRPGADASGVITAVGEGVAAWQPGDEVIVAWAARTYASEVAVHAALLTPKPAEISFEQAAALGIPVGTAHQALVSLDVSAGETVLVHAGAGAVGQAAIQLARRVGARVIATASERNHERLRELGAEPVTYGDGLAERVQALAPGGVDAALDLVGTDEAIAVSKRFVGDPDRIGTIVLGPQAAELGIRAWSGGSPIPLTPEELGLRADAVPLAALLLAAGRFDVEIAQLLPLSEAAEAHRLSETGHVRGKLILVP</sequence>
<dbReference type="SUPFAM" id="SSF50129">
    <property type="entry name" value="GroES-like"/>
    <property type="match status" value="1"/>
</dbReference>
<evidence type="ECO:0000313" key="4">
    <source>
        <dbReference type="EMBL" id="GGR12968.1"/>
    </source>
</evidence>